<sequence>MPRQGVTWRGGIPAIPITESLEEFTLQNYILTYCGSQNEMKKFTDTSTM</sequence>
<name>A0A0E9WBE9_ANGAN</name>
<evidence type="ECO:0000313" key="1">
    <source>
        <dbReference type="EMBL" id="JAH86880.1"/>
    </source>
</evidence>
<dbReference type="EMBL" id="GBXM01021697">
    <property type="protein sequence ID" value="JAH86880.1"/>
    <property type="molecule type" value="Transcribed_RNA"/>
</dbReference>
<dbReference type="AlphaFoldDB" id="A0A0E9WBE9"/>
<organism evidence="1">
    <name type="scientific">Anguilla anguilla</name>
    <name type="common">European freshwater eel</name>
    <name type="synonym">Muraena anguilla</name>
    <dbReference type="NCBI Taxonomy" id="7936"/>
    <lineage>
        <taxon>Eukaryota</taxon>
        <taxon>Metazoa</taxon>
        <taxon>Chordata</taxon>
        <taxon>Craniata</taxon>
        <taxon>Vertebrata</taxon>
        <taxon>Euteleostomi</taxon>
        <taxon>Actinopterygii</taxon>
        <taxon>Neopterygii</taxon>
        <taxon>Teleostei</taxon>
        <taxon>Anguilliformes</taxon>
        <taxon>Anguillidae</taxon>
        <taxon>Anguilla</taxon>
    </lineage>
</organism>
<reference evidence="1" key="1">
    <citation type="submission" date="2014-11" db="EMBL/GenBank/DDBJ databases">
        <authorList>
            <person name="Amaro Gonzalez C."/>
        </authorList>
    </citation>
    <scope>NUCLEOTIDE SEQUENCE</scope>
</reference>
<reference evidence="1" key="2">
    <citation type="journal article" date="2015" name="Fish Shellfish Immunol.">
        <title>Early steps in the European eel (Anguilla anguilla)-Vibrio vulnificus interaction in the gills: Role of the RtxA13 toxin.</title>
        <authorList>
            <person name="Callol A."/>
            <person name="Pajuelo D."/>
            <person name="Ebbesson L."/>
            <person name="Teles M."/>
            <person name="MacKenzie S."/>
            <person name="Amaro C."/>
        </authorList>
    </citation>
    <scope>NUCLEOTIDE SEQUENCE</scope>
</reference>
<accession>A0A0E9WBE9</accession>
<proteinExistence type="predicted"/>
<protein>
    <submittedName>
        <fullName evidence="1">Uncharacterized protein</fullName>
    </submittedName>
</protein>